<reference evidence="10 11" key="1">
    <citation type="submission" date="2024-07" db="EMBL/GenBank/DDBJ databases">
        <title>Section-level genome sequencing and comparative genomics of Aspergillus sections Usti and Cavernicolus.</title>
        <authorList>
            <consortium name="Lawrence Berkeley National Laboratory"/>
            <person name="Nybo J.L."/>
            <person name="Vesth T.C."/>
            <person name="Theobald S."/>
            <person name="Frisvad J.C."/>
            <person name="Larsen T.O."/>
            <person name="Kjaerboelling I."/>
            <person name="Rothschild-Mancinelli K."/>
            <person name="Lyhne E.K."/>
            <person name="Kogle M.E."/>
            <person name="Barry K."/>
            <person name="Clum A."/>
            <person name="Na H."/>
            <person name="Ledsgaard L."/>
            <person name="Lin J."/>
            <person name="Lipzen A."/>
            <person name="Kuo A."/>
            <person name="Riley R."/>
            <person name="Mondo S."/>
            <person name="LaButti K."/>
            <person name="Haridas S."/>
            <person name="Pangalinan J."/>
            <person name="Salamov A.A."/>
            <person name="Simmons B.A."/>
            <person name="Magnuson J.K."/>
            <person name="Chen J."/>
            <person name="Drula E."/>
            <person name="Henrissat B."/>
            <person name="Wiebenga A."/>
            <person name="Lubbers R.J."/>
            <person name="Gomes A.C."/>
            <person name="Makela M.R."/>
            <person name="Stajich J."/>
            <person name="Grigoriev I.V."/>
            <person name="Mortensen U.H."/>
            <person name="De vries R.P."/>
            <person name="Baker S.E."/>
            <person name="Andersen M.R."/>
        </authorList>
    </citation>
    <scope>NUCLEOTIDE SEQUENCE [LARGE SCALE GENOMIC DNA]</scope>
    <source>
        <strain evidence="10 11">CBS 600.67</strain>
    </source>
</reference>
<keyword evidence="6" id="KW-0804">Transcription</keyword>
<dbReference type="PANTHER" id="PTHR31845">
    <property type="entry name" value="FINGER DOMAIN PROTEIN, PUTATIVE-RELATED"/>
    <property type="match status" value="1"/>
</dbReference>
<name>A0ABR4I6K3_9EURO</name>
<dbReference type="Proteomes" id="UP001610335">
    <property type="component" value="Unassembled WGS sequence"/>
</dbReference>
<evidence type="ECO:0000313" key="10">
    <source>
        <dbReference type="EMBL" id="KAL2823385.1"/>
    </source>
</evidence>
<evidence type="ECO:0000256" key="6">
    <source>
        <dbReference type="ARBA" id="ARBA00023163"/>
    </source>
</evidence>
<dbReference type="SMART" id="SM00066">
    <property type="entry name" value="GAL4"/>
    <property type="match status" value="1"/>
</dbReference>
<dbReference type="PROSITE" id="PS50048">
    <property type="entry name" value="ZN2_CY6_FUNGAL_2"/>
    <property type="match status" value="1"/>
</dbReference>
<dbReference type="InterPro" id="IPR051089">
    <property type="entry name" value="prtT"/>
</dbReference>
<evidence type="ECO:0000313" key="11">
    <source>
        <dbReference type="Proteomes" id="UP001610335"/>
    </source>
</evidence>
<dbReference type="InterPro" id="IPR036864">
    <property type="entry name" value="Zn2-C6_fun-type_DNA-bd_sf"/>
</dbReference>
<keyword evidence="5" id="KW-0238">DNA-binding</keyword>
<evidence type="ECO:0000256" key="1">
    <source>
        <dbReference type="ARBA" id="ARBA00004123"/>
    </source>
</evidence>
<dbReference type="Pfam" id="PF04082">
    <property type="entry name" value="Fungal_trans"/>
    <property type="match status" value="1"/>
</dbReference>
<dbReference type="CDD" id="cd12148">
    <property type="entry name" value="fungal_TF_MHR"/>
    <property type="match status" value="1"/>
</dbReference>
<feature type="domain" description="Zn(2)-C6 fungal-type" evidence="9">
    <location>
        <begin position="10"/>
        <end position="43"/>
    </location>
</feature>
<dbReference type="EMBL" id="JBFXLS010000053">
    <property type="protein sequence ID" value="KAL2823385.1"/>
    <property type="molecule type" value="Genomic_DNA"/>
</dbReference>
<comment type="caution">
    <text evidence="10">The sequence shown here is derived from an EMBL/GenBank/DDBJ whole genome shotgun (WGS) entry which is preliminary data.</text>
</comment>
<protein>
    <recommendedName>
        <fullName evidence="9">Zn(2)-C6 fungal-type domain-containing protein</fullName>
    </recommendedName>
</protein>
<dbReference type="InterPro" id="IPR007219">
    <property type="entry name" value="XnlR_reg_dom"/>
</dbReference>
<evidence type="ECO:0000256" key="8">
    <source>
        <dbReference type="SAM" id="MobiDB-lite"/>
    </source>
</evidence>
<sequence>MPRRSRNGMACMHCRQMKLKCDANEKFPAPCSRCERSRKRCAIDPSFRRTARRQRLDGLEQEIRQIRETMASDREGSLMSSPADAEPSADKARDEGEELPSTESLRSSLLNAGILCSNQVLEGVEISPPVFCDLFLEFYRQYHPRFPLLPDLMVSIRNCTSCPLLFWAVIAIASGSSDTHRDLHLQLIGPVRRLAGIETTKAETSSLSLIHALLILCCWPQPFSAMATDPSWVYCGSATHIALKMGLHRPGNLALSVSGTRISEEQILMHKKTWVACFIVNQNLSCHLGIPSTLKLDHTLLHSLGTWPAPLPASIRDLLQVAYRSFSFSGILGHYEGTADGLLPDPIPIIESFEADLNSLETTNWELWDLTTKMSFLGTKLHLYAYNLTAKHHTFSSPQLPDRRSQYYFSEAYATAIRLIQTWCAALSSTTPIAIPATLVTKPSFSKLARSWTIFEKLSLTYAVLSLVKFTMLSPTTNSHDINTDNAIRQALTFLKSCSVFKDDHFSRLCDIIEYICHLDGSSSNSNSNSNNGSPSKLSSCNYNPEVRSHMSSNVLLNVVLRAKERFERSSEYAYNNLTPPLQEEGRVEDSENGPQLSPSLLAYPFPPGLLPDQSSWSAWDLDLIDLLGGDTIV</sequence>
<gene>
    <name evidence="10" type="ORF">BDW59DRAFT_148809</name>
</gene>
<dbReference type="Gene3D" id="4.10.240.10">
    <property type="entry name" value="Zn(2)-C6 fungal-type DNA-binding domain"/>
    <property type="match status" value="1"/>
</dbReference>
<evidence type="ECO:0000259" key="9">
    <source>
        <dbReference type="PROSITE" id="PS50048"/>
    </source>
</evidence>
<keyword evidence="2" id="KW-0479">Metal-binding</keyword>
<accession>A0ABR4I6K3</accession>
<dbReference type="InterPro" id="IPR001138">
    <property type="entry name" value="Zn2Cys6_DnaBD"/>
</dbReference>
<dbReference type="PANTHER" id="PTHR31845:SF21">
    <property type="entry name" value="REGULATORY PROTEIN LEU3"/>
    <property type="match status" value="1"/>
</dbReference>
<organism evidence="10 11">
    <name type="scientific">Aspergillus cavernicola</name>
    <dbReference type="NCBI Taxonomy" id="176166"/>
    <lineage>
        <taxon>Eukaryota</taxon>
        <taxon>Fungi</taxon>
        <taxon>Dikarya</taxon>
        <taxon>Ascomycota</taxon>
        <taxon>Pezizomycotina</taxon>
        <taxon>Eurotiomycetes</taxon>
        <taxon>Eurotiomycetidae</taxon>
        <taxon>Eurotiales</taxon>
        <taxon>Aspergillaceae</taxon>
        <taxon>Aspergillus</taxon>
        <taxon>Aspergillus subgen. Nidulantes</taxon>
    </lineage>
</organism>
<comment type="subcellular location">
    <subcellularLocation>
        <location evidence="1">Nucleus</location>
    </subcellularLocation>
</comment>
<dbReference type="Pfam" id="PF00172">
    <property type="entry name" value="Zn_clus"/>
    <property type="match status" value="1"/>
</dbReference>
<evidence type="ECO:0000256" key="3">
    <source>
        <dbReference type="ARBA" id="ARBA00022833"/>
    </source>
</evidence>
<dbReference type="PROSITE" id="PS00463">
    <property type="entry name" value="ZN2_CY6_FUNGAL_1"/>
    <property type="match status" value="1"/>
</dbReference>
<dbReference type="SUPFAM" id="SSF57701">
    <property type="entry name" value="Zn2/Cys6 DNA-binding domain"/>
    <property type="match status" value="1"/>
</dbReference>
<keyword evidence="3" id="KW-0862">Zinc</keyword>
<dbReference type="CDD" id="cd00067">
    <property type="entry name" value="GAL4"/>
    <property type="match status" value="1"/>
</dbReference>
<evidence type="ECO:0000256" key="2">
    <source>
        <dbReference type="ARBA" id="ARBA00022723"/>
    </source>
</evidence>
<proteinExistence type="predicted"/>
<keyword evidence="4" id="KW-0805">Transcription regulation</keyword>
<keyword evidence="11" id="KW-1185">Reference proteome</keyword>
<feature type="region of interest" description="Disordered" evidence="8">
    <location>
        <begin position="69"/>
        <end position="102"/>
    </location>
</feature>
<evidence type="ECO:0000256" key="4">
    <source>
        <dbReference type="ARBA" id="ARBA00023015"/>
    </source>
</evidence>
<keyword evidence="7" id="KW-0539">Nucleus</keyword>
<dbReference type="SMART" id="SM00906">
    <property type="entry name" value="Fungal_trans"/>
    <property type="match status" value="1"/>
</dbReference>
<evidence type="ECO:0000256" key="5">
    <source>
        <dbReference type="ARBA" id="ARBA00023125"/>
    </source>
</evidence>
<feature type="region of interest" description="Disordered" evidence="8">
    <location>
        <begin position="578"/>
        <end position="599"/>
    </location>
</feature>
<evidence type="ECO:0000256" key="7">
    <source>
        <dbReference type="ARBA" id="ARBA00023242"/>
    </source>
</evidence>